<sequence length="307" mass="34524">MTQRPLLSDAVETSHRPAYNIKRRTDHGSLLLQSPARQGHHDRMRRIFEDAGQTVSVSHHKEKLRHPLVLDTSQPASSLQTEQQNSDISISVNQPQRSCGRAILGIENLHSEPTEHTADSWSDDSGYLYTESQLRLRAVGSSAQRIQQWLSNVALEPLAHAEGRPSQLPQYFAVSESERSIHRPHTHVEKPSSKHDNILSPRGANQESSPAKPTQHEHNHGTSFHSLTDLASTEDPFVTRDSEHLSLQPFIPSISSNVREWPEIKTATPAHEMSEADEKEPELVPLSPNVCIERRRKSRRRSLVASP</sequence>
<comment type="caution">
    <text evidence="2">The sequence shown here is derived from an EMBL/GenBank/DDBJ whole genome shotgun (WGS) entry which is preliminary data.</text>
</comment>
<dbReference type="AlphaFoldDB" id="A0AAN6RLB3"/>
<gene>
    <name evidence="2" type="ORF">GRF29_1g3120899</name>
</gene>
<evidence type="ECO:0000313" key="2">
    <source>
        <dbReference type="EMBL" id="KAK3217460.1"/>
    </source>
</evidence>
<accession>A0AAN6RLB3</accession>
<protein>
    <submittedName>
        <fullName evidence="2">Uncharacterized protein</fullName>
    </submittedName>
</protein>
<feature type="region of interest" description="Disordered" evidence="1">
    <location>
        <begin position="177"/>
        <end position="227"/>
    </location>
</feature>
<evidence type="ECO:0000313" key="3">
    <source>
        <dbReference type="Proteomes" id="UP001280581"/>
    </source>
</evidence>
<keyword evidence="3" id="KW-1185">Reference proteome</keyword>
<dbReference type="EMBL" id="WVTA01000001">
    <property type="protein sequence ID" value="KAK3217460.1"/>
    <property type="molecule type" value="Genomic_DNA"/>
</dbReference>
<proteinExistence type="predicted"/>
<feature type="compositionally biased region" description="Polar residues" evidence="1">
    <location>
        <begin position="203"/>
        <end position="212"/>
    </location>
</feature>
<reference evidence="2 3" key="1">
    <citation type="submission" date="2021-02" db="EMBL/GenBank/DDBJ databases">
        <title>Genome assembly of Pseudopithomyces chartarum.</title>
        <authorList>
            <person name="Jauregui R."/>
            <person name="Singh J."/>
            <person name="Voisey C."/>
        </authorList>
    </citation>
    <scope>NUCLEOTIDE SEQUENCE [LARGE SCALE GENOMIC DNA]</scope>
    <source>
        <strain evidence="2 3">AGR01</strain>
    </source>
</reference>
<name>A0AAN6RLB3_9PLEO</name>
<evidence type="ECO:0000256" key="1">
    <source>
        <dbReference type="SAM" id="MobiDB-lite"/>
    </source>
</evidence>
<organism evidence="2 3">
    <name type="scientific">Pseudopithomyces chartarum</name>
    <dbReference type="NCBI Taxonomy" id="1892770"/>
    <lineage>
        <taxon>Eukaryota</taxon>
        <taxon>Fungi</taxon>
        <taxon>Dikarya</taxon>
        <taxon>Ascomycota</taxon>
        <taxon>Pezizomycotina</taxon>
        <taxon>Dothideomycetes</taxon>
        <taxon>Pleosporomycetidae</taxon>
        <taxon>Pleosporales</taxon>
        <taxon>Massarineae</taxon>
        <taxon>Didymosphaeriaceae</taxon>
        <taxon>Pseudopithomyces</taxon>
    </lineage>
</organism>
<dbReference type="Proteomes" id="UP001280581">
    <property type="component" value="Unassembled WGS sequence"/>
</dbReference>
<feature type="compositionally biased region" description="Basic and acidic residues" evidence="1">
    <location>
        <begin position="177"/>
        <end position="197"/>
    </location>
</feature>